<comment type="similarity">
    <text evidence="1">Belongs to the sigma-70 factor family. ECF subfamily.</text>
</comment>
<dbReference type="InterPro" id="IPR036388">
    <property type="entry name" value="WH-like_DNA-bd_sf"/>
</dbReference>
<sequence>MNNAGTDEADAWSRARDGDPDAFTSLFDAHRDRVFGHALRLVRQPHDAEDVTAMVFLEAWRRRDAVRVVDGSIIAWLLVTANNTVHNLERSKRRHREALARMPEPAHQPDHADDVADGLDNQERDRRVRDAFSSLSTADQNVITLCVLEELPLAEAARTLGVPVGTVKSRLSRAKRRLGDLALIPDTVHPAFEGGAE</sequence>
<dbReference type="InterPro" id="IPR013325">
    <property type="entry name" value="RNA_pol_sigma_r2"/>
</dbReference>
<dbReference type="InterPro" id="IPR007627">
    <property type="entry name" value="RNA_pol_sigma70_r2"/>
</dbReference>
<dbReference type="GO" id="GO:0016987">
    <property type="term" value="F:sigma factor activity"/>
    <property type="evidence" value="ECO:0007669"/>
    <property type="project" value="UniProtKB-KW"/>
</dbReference>
<keyword evidence="2" id="KW-0805">Transcription regulation</keyword>
<dbReference type="Proteomes" id="UP000538196">
    <property type="component" value="Unassembled WGS sequence"/>
</dbReference>
<dbReference type="GO" id="GO:0006352">
    <property type="term" value="P:DNA-templated transcription initiation"/>
    <property type="evidence" value="ECO:0007669"/>
    <property type="project" value="InterPro"/>
</dbReference>
<dbReference type="RefSeq" id="WP_021759288.1">
    <property type="nucleotide sequence ID" value="NZ_JACHVP010000001.1"/>
</dbReference>
<dbReference type="Pfam" id="PF08281">
    <property type="entry name" value="Sigma70_r4_2"/>
    <property type="match status" value="1"/>
</dbReference>
<evidence type="ECO:0000256" key="3">
    <source>
        <dbReference type="ARBA" id="ARBA00023082"/>
    </source>
</evidence>
<reference evidence="8 9" key="1">
    <citation type="submission" date="2020-08" db="EMBL/GenBank/DDBJ databases">
        <title>Sequencing the genomes of 1000 actinobacteria strains.</title>
        <authorList>
            <person name="Klenk H.-P."/>
        </authorList>
    </citation>
    <scope>NUCLEOTIDE SEQUENCE [LARGE SCALE GENOMIC DNA]</scope>
    <source>
        <strain evidence="8 9">DSM 20146</strain>
    </source>
</reference>
<evidence type="ECO:0000259" key="6">
    <source>
        <dbReference type="Pfam" id="PF04542"/>
    </source>
</evidence>
<dbReference type="Gene3D" id="1.10.10.10">
    <property type="entry name" value="Winged helix-like DNA-binding domain superfamily/Winged helix DNA-binding domain"/>
    <property type="match status" value="1"/>
</dbReference>
<dbReference type="NCBIfam" id="TIGR02937">
    <property type="entry name" value="sigma70-ECF"/>
    <property type="match status" value="1"/>
</dbReference>
<organism evidence="8 9">
    <name type="scientific">Leifsonia aquatica</name>
    <name type="common">Corynebacterium aquaticum</name>
    <dbReference type="NCBI Taxonomy" id="144185"/>
    <lineage>
        <taxon>Bacteria</taxon>
        <taxon>Bacillati</taxon>
        <taxon>Actinomycetota</taxon>
        <taxon>Actinomycetes</taxon>
        <taxon>Micrococcales</taxon>
        <taxon>Microbacteriaceae</taxon>
        <taxon>Leifsonia</taxon>
    </lineage>
</organism>
<accession>A0A7W4US86</accession>
<dbReference type="Pfam" id="PF04542">
    <property type="entry name" value="Sigma70_r2"/>
    <property type="match status" value="1"/>
</dbReference>
<dbReference type="InterPro" id="IPR013324">
    <property type="entry name" value="RNA_pol_sigma_r3/r4-like"/>
</dbReference>
<dbReference type="SUPFAM" id="SSF88946">
    <property type="entry name" value="Sigma2 domain of RNA polymerase sigma factors"/>
    <property type="match status" value="1"/>
</dbReference>
<evidence type="ECO:0000313" key="9">
    <source>
        <dbReference type="Proteomes" id="UP000538196"/>
    </source>
</evidence>
<evidence type="ECO:0000256" key="1">
    <source>
        <dbReference type="ARBA" id="ARBA00010641"/>
    </source>
</evidence>
<evidence type="ECO:0000259" key="7">
    <source>
        <dbReference type="Pfam" id="PF08281"/>
    </source>
</evidence>
<dbReference type="Gene3D" id="1.10.1740.10">
    <property type="match status" value="1"/>
</dbReference>
<feature type="region of interest" description="Disordered" evidence="5">
    <location>
        <begin position="98"/>
        <end position="117"/>
    </location>
</feature>
<feature type="domain" description="RNA polymerase sigma-70 region 2" evidence="6">
    <location>
        <begin position="26"/>
        <end position="94"/>
    </location>
</feature>
<keyword evidence="4" id="KW-0804">Transcription</keyword>
<protein>
    <submittedName>
        <fullName evidence="8">RNA polymerase sigma-70 factor (ECF subfamily)</fullName>
    </submittedName>
</protein>
<dbReference type="InterPro" id="IPR014284">
    <property type="entry name" value="RNA_pol_sigma-70_dom"/>
</dbReference>
<dbReference type="CDD" id="cd06171">
    <property type="entry name" value="Sigma70_r4"/>
    <property type="match status" value="1"/>
</dbReference>
<evidence type="ECO:0000256" key="4">
    <source>
        <dbReference type="ARBA" id="ARBA00023163"/>
    </source>
</evidence>
<feature type="domain" description="RNA polymerase sigma factor 70 region 4 type 2" evidence="7">
    <location>
        <begin position="126"/>
        <end position="178"/>
    </location>
</feature>
<evidence type="ECO:0000256" key="2">
    <source>
        <dbReference type="ARBA" id="ARBA00023015"/>
    </source>
</evidence>
<dbReference type="EMBL" id="JACHVP010000001">
    <property type="protein sequence ID" value="MBB2965335.1"/>
    <property type="molecule type" value="Genomic_DNA"/>
</dbReference>
<dbReference type="AlphaFoldDB" id="A0A7W4US86"/>
<dbReference type="PANTHER" id="PTHR43133">
    <property type="entry name" value="RNA POLYMERASE ECF-TYPE SIGMA FACTO"/>
    <property type="match status" value="1"/>
</dbReference>
<name>A0A7W4US86_LEIAQ</name>
<keyword evidence="3" id="KW-0731">Sigma factor</keyword>
<gene>
    <name evidence="8" type="ORF">FHX33_000067</name>
</gene>
<dbReference type="SUPFAM" id="SSF88659">
    <property type="entry name" value="Sigma3 and sigma4 domains of RNA polymerase sigma factors"/>
    <property type="match status" value="1"/>
</dbReference>
<evidence type="ECO:0000313" key="8">
    <source>
        <dbReference type="EMBL" id="MBB2965335.1"/>
    </source>
</evidence>
<dbReference type="InterPro" id="IPR039425">
    <property type="entry name" value="RNA_pol_sigma-70-like"/>
</dbReference>
<comment type="caution">
    <text evidence="8">The sequence shown here is derived from an EMBL/GenBank/DDBJ whole genome shotgun (WGS) entry which is preliminary data.</text>
</comment>
<dbReference type="PANTHER" id="PTHR43133:SF25">
    <property type="entry name" value="RNA POLYMERASE SIGMA FACTOR RFAY-RELATED"/>
    <property type="match status" value="1"/>
</dbReference>
<keyword evidence="9" id="KW-1185">Reference proteome</keyword>
<proteinExistence type="inferred from homology"/>
<dbReference type="InterPro" id="IPR013249">
    <property type="entry name" value="RNA_pol_sigma70_r4_t2"/>
</dbReference>
<evidence type="ECO:0000256" key="5">
    <source>
        <dbReference type="SAM" id="MobiDB-lite"/>
    </source>
</evidence>
<dbReference type="GO" id="GO:0003677">
    <property type="term" value="F:DNA binding"/>
    <property type="evidence" value="ECO:0007669"/>
    <property type="project" value="InterPro"/>
</dbReference>